<name>A0ABR5SYL4_9BACL</name>
<organism evidence="3 4">
    <name type="scientific">Paenibacillus jilunlii</name>
    <dbReference type="NCBI Taxonomy" id="682956"/>
    <lineage>
        <taxon>Bacteria</taxon>
        <taxon>Bacillati</taxon>
        <taxon>Bacillota</taxon>
        <taxon>Bacilli</taxon>
        <taxon>Bacillales</taxon>
        <taxon>Paenibacillaceae</taxon>
        <taxon>Paenibacillus</taxon>
    </lineage>
</organism>
<accession>A0ABR5SYL4</accession>
<reference evidence="3 4" key="1">
    <citation type="submission" date="2015-08" db="EMBL/GenBank/DDBJ databases">
        <title>Genome of Paenibacillus jilunlii.</title>
        <authorList>
            <person name="Sant'Anna F.H."/>
            <person name="Ambrosini A."/>
            <person name="Souza R."/>
            <person name="Bach E."/>
            <person name="Fernandes G."/>
            <person name="Balsanelli E."/>
            <person name="Baura V.A."/>
            <person name="Pedrosa F.O."/>
            <person name="Souza E.M."/>
            <person name="Passaglia L."/>
        </authorList>
    </citation>
    <scope>NUCLEOTIDE SEQUENCE [LARGE SCALE GENOMIC DNA]</scope>
    <source>
        <strain evidence="3 4">DSM 23019</strain>
    </source>
</reference>
<feature type="domain" description="DUF218" evidence="2">
    <location>
        <begin position="49"/>
        <end position="157"/>
    </location>
</feature>
<protein>
    <recommendedName>
        <fullName evidence="2">DUF218 domain-containing protein</fullName>
    </recommendedName>
</protein>
<keyword evidence="1" id="KW-0472">Membrane</keyword>
<dbReference type="PANTHER" id="PTHR30336:SF20">
    <property type="entry name" value="DUF218 DOMAIN-CONTAINING PROTEIN"/>
    <property type="match status" value="1"/>
</dbReference>
<dbReference type="InterPro" id="IPR051599">
    <property type="entry name" value="Cell_Envelope_Assoc"/>
</dbReference>
<keyword evidence="4" id="KW-1185">Reference proteome</keyword>
<dbReference type="InterPro" id="IPR003848">
    <property type="entry name" value="DUF218"/>
</dbReference>
<evidence type="ECO:0000259" key="2">
    <source>
        <dbReference type="Pfam" id="PF02698"/>
    </source>
</evidence>
<keyword evidence="1" id="KW-0812">Transmembrane</keyword>
<dbReference type="InterPro" id="IPR014729">
    <property type="entry name" value="Rossmann-like_a/b/a_fold"/>
</dbReference>
<dbReference type="Proteomes" id="UP000070252">
    <property type="component" value="Unassembled WGS sequence"/>
</dbReference>
<proteinExistence type="predicted"/>
<evidence type="ECO:0000256" key="1">
    <source>
        <dbReference type="SAM" id="Phobius"/>
    </source>
</evidence>
<dbReference type="RefSeq" id="WP_062521393.1">
    <property type="nucleotide sequence ID" value="NZ_CP048429.1"/>
</dbReference>
<dbReference type="CDD" id="cd06259">
    <property type="entry name" value="YdcF-like"/>
    <property type="match status" value="1"/>
</dbReference>
<keyword evidence="1" id="KW-1133">Transmembrane helix</keyword>
<evidence type="ECO:0000313" key="3">
    <source>
        <dbReference type="EMBL" id="KWX77775.1"/>
    </source>
</evidence>
<gene>
    <name evidence="3" type="ORF">AML91_07095</name>
</gene>
<dbReference type="EMBL" id="LIPY01000099">
    <property type="protein sequence ID" value="KWX77775.1"/>
    <property type="molecule type" value="Genomic_DNA"/>
</dbReference>
<evidence type="ECO:0000313" key="4">
    <source>
        <dbReference type="Proteomes" id="UP000070252"/>
    </source>
</evidence>
<dbReference type="PANTHER" id="PTHR30336">
    <property type="entry name" value="INNER MEMBRANE PROTEIN, PROBABLE PERMEASE"/>
    <property type="match status" value="1"/>
</dbReference>
<comment type="caution">
    <text evidence="3">The sequence shown here is derived from an EMBL/GenBank/DDBJ whole genome shotgun (WGS) entry which is preliminary data.</text>
</comment>
<feature type="transmembrane region" description="Helical" evidence="1">
    <location>
        <begin position="16"/>
        <end position="39"/>
    </location>
</feature>
<dbReference type="Pfam" id="PF02698">
    <property type="entry name" value="DUF218"/>
    <property type="match status" value="1"/>
</dbReference>
<sequence>MKSIDVKKTGKRRKRILFLYLPVLLVLTLCFFGAGRFLLFNQSPQQAEVIIVLSGGGTNRIEKGIELYKNDFAPYILLSNAKEPAGTPGDMLQTTLALGISQEDVLTENEAQSTYQNAKFTLSIMENKGFTSAIVVSSDFHMRRVRFLFDHVYKNSGIELTYVGSISGYDANHWWRGKYNREVTITEYTKMIGNTFGYNGSEAKKVLEKFKSWLP</sequence>
<dbReference type="Gene3D" id="3.40.50.620">
    <property type="entry name" value="HUPs"/>
    <property type="match status" value="1"/>
</dbReference>